<dbReference type="Pfam" id="PF00067">
    <property type="entry name" value="p450"/>
    <property type="match status" value="1"/>
</dbReference>
<dbReference type="PANTHER" id="PTHR24289:SF1">
    <property type="entry name" value="STEROID 17-ALPHA-HYDROXYLASE_17,20 LYASE"/>
    <property type="match status" value="1"/>
</dbReference>
<keyword evidence="16" id="KW-1185">Reference proteome</keyword>
<evidence type="ECO:0000256" key="11">
    <source>
        <dbReference type="ARBA" id="ARBA00023033"/>
    </source>
</evidence>
<evidence type="ECO:0000256" key="3">
    <source>
        <dbReference type="ARBA" id="ARBA00004406"/>
    </source>
</evidence>
<dbReference type="InterPro" id="IPR001128">
    <property type="entry name" value="Cyt_P450"/>
</dbReference>
<accession>A0A7D9DL49</accession>
<evidence type="ECO:0000256" key="10">
    <source>
        <dbReference type="ARBA" id="ARBA00023004"/>
    </source>
</evidence>
<dbReference type="SUPFAM" id="SSF48264">
    <property type="entry name" value="Cytochrome P450"/>
    <property type="match status" value="1"/>
</dbReference>
<dbReference type="EMBL" id="CACRXK020001244">
    <property type="protein sequence ID" value="CAB3987855.1"/>
    <property type="molecule type" value="Genomic_DNA"/>
</dbReference>
<dbReference type="Gene3D" id="1.10.630.10">
    <property type="entry name" value="Cytochrome P450"/>
    <property type="match status" value="1"/>
</dbReference>
<dbReference type="PRINTS" id="PR00385">
    <property type="entry name" value="P450"/>
</dbReference>
<evidence type="ECO:0000313" key="15">
    <source>
        <dbReference type="EMBL" id="CAB3987855.1"/>
    </source>
</evidence>
<comment type="caution">
    <text evidence="15">The sequence shown here is derived from an EMBL/GenBank/DDBJ whole genome shotgun (WGS) entry which is preliminary data.</text>
</comment>
<organism evidence="15 16">
    <name type="scientific">Paramuricea clavata</name>
    <name type="common">Red gorgonian</name>
    <name type="synonym">Violescent sea-whip</name>
    <dbReference type="NCBI Taxonomy" id="317549"/>
    <lineage>
        <taxon>Eukaryota</taxon>
        <taxon>Metazoa</taxon>
        <taxon>Cnidaria</taxon>
        <taxon>Anthozoa</taxon>
        <taxon>Octocorallia</taxon>
        <taxon>Malacalcyonacea</taxon>
        <taxon>Plexauridae</taxon>
        <taxon>Paramuricea</taxon>
    </lineage>
</organism>
<evidence type="ECO:0000256" key="7">
    <source>
        <dbReference type="ARBA" id="ARBA00022824"/>
    </source>
</evidence>
<keyword evidence="8" id="KW-0492">Microsome</keyword>
<comment type="similarity">
    <text evidence="4 14">Belongs to the cytochrome P450 family.</text>
</comment>
<evidence type="ECO:0000256" key="5">
    <source>
        <dbReference type="ARBA" id="ARBA00022617"/>
    </source>
</evidence>
<evidence type="ECO:0000256" key="8">
    <source>
        <dbReference type="ARBA" id="ARBA00022848"/>
    </source>
</evidence>
<dbReference type="GO" id="GO:0004508">
    <property type="term" value="F:steroid 17-alpha-monooxygenase activity"/>
    <property type="evidence" value="ECO:0007669"/>
    <property type="project" value="TreeGrafter"/>
</dbReference>
<gene>
    <name evidence="15" type="ORF">PACLA_8A051711</name>
</gene>
<evidence type="ECO:0000256" key="4">
    <source>
        <dbReference type="ARBA" id="ARBA00010617"/>
    </source>
</evidence>
<dbReference type="FunFam" id="1.10.630.10:FF:000238">
    <property type="entry name" value="Cytochrome P450 2A6"/>
    <property type="match status" value="1"/>
</dbReference>
<dbReference type="GO" id="GO:0020037">
    <property type="term" value="F:heme binding"/>
    <property type="evidence" value="ECO:0007669"/>
    <property type="project" value="InterPro"/>
</dbReference>
<dbReference type="InterPro" id="IPR036396">
    <property type="entry name" value="Cyt_P450_sf"/>
</dbReference>
<evidence type="ECO:0000256" key="9">
    <source>
        <dbReference type="ARBA" id="ARBA00023002"/>
    </source>
</evidence>
<reference evidence="15" key="1">
    <citation type="submission" date="2020-04" db="EMBL/GenBank/DDBJ databases">
        <authorList>
            <person name="Alioto T."/>
            <person name="Alioto T."/>
            <person name="Gomez Garrido J."/>
        </authorList>
    </citation>
    <scope>NUCLEOTIDE SEQUENCE</scope>
    <source>
        <strain evidence="15">A484AB</strain>
    </source>
</reference>
<dbReference type="AlphaFoldDB" id="A0A7D9DL49"/>
<dbReference type="PANTHER" id="PTHR24289">
    <property type="entry name" value="STEROID 17-ALPHA-HYDROXYLASE/17,20 LYASE"/>
    <property type="match status" value="1"/>
</dbReference>
<dbReference type="GO" id="GO:0005506">
    <property type="term" value="F:iron ion binding"/>
    <property type="evidence" value="ECO:0007669"/>
    <property type="project" value="InterPro"/>
</dbReference>
<dbReference type="InterPro" id="IPR017972">
    <property type="entry name" value="Cyt_P450_CS"/>
</dbReference>
<comment type="subcellular location">
    <subcellularLocation>
        <location evidence="3">Endoplasmic reticulum membrane</location>
        <topology evidence="3">Peripheral membrane protein</topology>
    </subcellularLocation>
    <subcellularLocation>
        <location evidence="2">Microsome membrane</location>
        <topology evidence="2">Peripheral membrane protein</topology>
    </subcellularLocation>
</comment>
<sequence length="495" mass="56598">MLFESLTSLILIYVIWYVVKTYLENRNLPPGPFPLPIIGNIHQIGLNPPITMTALSEKYPHVLKLKFPIGNVVILNSPEAAEEALVTKKGDFAGRPIQDFYPSDLVLEGRDIVSADYGPLLTFRLKIFKSALHAFGEGAKEVEHRLHETIDVLLKQFEETEGRPFRSRTYIAAAITIQLWEWLSSATLSYSDPKLHKIMDFNDTFVNLASQGSFIQLFPLLRYLPTEFSRRLKELLKTRDELFGELLEHHKKTFQNGVVRDITDGLLEAYDNEKEKHESKDIGCNDDIKYMMMDVITAGSDSSISLTDWFILNMVLKEDIQEKVQQELDKCIDGNGLPHFDDAKNFPYLHAVICEVMRTTASTPFLLPHRTTRDTSVMGYPVPKKTTVFVNQYRIHYDSKAWDEPQAFKPERFLDGDGNFVGWNMFTAFMPFGLGRRACPGQNLAKLQVFAVLSGLFYHFKFKLADNQPMPNLDDNIPGAIRNPLDYKIVAIKRH</sequence>
<comment type="cofactor">
    <cofactor evidence="1 13">
        <name>heme</name>
        <dbReference type="ChEBI" id="CHEBI:30413"/>
    </cofactor>
</comment>
<evidence type="ECO:0000256" key="12">
    <source>
        <dbReference type="ARBA" id="ARBA00023136"/>
    </source>
</evidence>
<proteinExistence type="inferred from homology"/>
<feature type="binding site" description="axial binding residue" evidence="13">
    <location>
        <position position="439"/>
    </location>
    <ligand>
        <name>heme</name>
        <dbReference type="ChEBI" id="CHEBI:30413"/>
    </ligand>
    <ligandPart>
        <name>Fe</name>
        <dbReference type="ChEBI" id="CHEBI:18248"/>
    </ligandPart>
</feature>
<evidence type="ECO:0000256" key="6">
    <source>
        <dbReference type="ARBA" id="ARBA00022723"/>
    </source>
</evidence>
<keyword evidence="6 13" id="KW-0479">Metal-binding</keyword>
<dbReference type="InterPro" id="IPR002401">
    <property type="entry name" value="Cyt_P450_E_grp-I"/>
</dbReference>
<keyword evidence="9 14" id="KW-0560">Oxidoreductase</keyword>
<keyword evidence="5 13" id="KW-0349">Heme</keyword>
<evidence type="ECO:0000313" key="16">
    <source>
        <dbReference type="Proteomes" id="UP001152795"/>
    </source>
</evidence>
<name>A0A7D9DL49_PARCT</name>
<dbReference type="OrthoDB" id="1418422at2759"/>
<evidence type="ECO:0000256" key="2">
    <source>
        <dbReference type="ARBA" id="ARBA00004174"/>
    </source>
</evidence>
<evidence type="ECO:0000256" key="13">
    <source>
        <dbReference type="PIRSR" id="PIRSR602401-1"/>
    </source>
</evidence>
<keyword evidence="7" id="KW-0256">Endoplasmic reticulum</keyword>
<dbReference type="PROSITE" id="PS00086">
    <property type="entry name" value="CYTOCHROME_P450"/>
    <property type="match status" value="1"/>
</dbReference>
<keyword evidence="11 14" id="KW-0503">Monooxygenase</keyword>
<keyword evidence="10 13" id="KW-0408">Iron</keyword>
<protein>
    <submittedName>
        <fullName evidence="15">Steroid 17-alpha-hydroxylase 17,20 lyase-like</fullName>
    </submittedName>
</protein>
<evidence type="ECO:0000256" key="1">
    <source>
        <dbReference type="ARBA" id="ARBA00001971"/>
    </source>
</evidence>
<keyword evidence="15" id="KW-0456">Lyase</keyword>
<dbReference type="GO" id="GO:0016829">
    <property type="term" value="F:lyase activity"/>
    <property type="evidence" value="ECO:0007669"/>
    <property type="project" value="UniProtKB-KW"/>
</dbReference>
<dbReference type="Proteomes" id="UP001152795">
    <property type="component" value="Unassembled WGS sequence"/>
</dbReference>
<keyword evidence="12" id="KW-0472">Membrane</keyword>
<dbReference type="GO" id="GO:0005789">
    <property type="term" value="C:endoplasmic reticulum membrane"/>
    <property type="evidence" value="ECO:0007669"/>
    <property type="project" value="UniProtKB-SubCell"/>
</dbReference>
<dbReference type="GO" id="GO:0042446">
    <property type="term" value="P:hormone biosynthetic process"/>
    <property type="evidence" value="ECO:0007669"/>
    <property type="project" value="TreeGrafter"/>
</dbReference>
<dbReference type="PRINTS" id="PR00463">
    <property type="entry name" value="EP450I"/>
</dbReference>
<dbReference type="GO" id="GO:0042448">
    <property type="term" value="P:progesterone metabolic process"/>
    <property type="evidence" value="ECO:0007669"/>
    <property type="project" value="TreeGrafter"/>
</dbReference>
<evidence type="ECO:0000256" key="14">
    <source>
        <dbReference type="RuleBase" id="RU000461"/>
    </source>
</evidence>